<sequence>MSGTCGGEMDSGELADTISQLDGWNAETRWEFEVADGALGTTNPSVDSNGYTTWSDGKHAGVVYGAVTNLDEFGYDERALFTAVLSDPVTIAAELEGEFLIACYDGAEDRHVVVTDKLGARTCFYATGGRFLYSTSMNSLVPLLDDPTVDLQAVNDILLMGHMWGERTLLEEVRAMRPATVLEVADGERSTTRYWKPDYEAHGGDSDGYFDELADRYEQAARRVTGTLPEEVGIWLSGGLDSRTTAAALLQNASPGHLDRLIAYGYDANPPTEDNPKIASQIARELGIEYLQIPLTAETFAEDIERVIDVTDGMLQWNTTANLSPSYHIERDVPVLMEGVQGELIGDHLLRYHFDESRSIVETQFASEASASKKQVNNLLTEDVDPVRTFKQEAERSPETTHRGKVLDIHYQNYYARAGLESNRVMRDRTGSRSMQVDGDYLEWCAKMPRYYRKGSFPLSHHVFKSDAGGVPYGTSIAKLELCRRVSPTLSEIRYERTKTKPARPYRFHVAGFVGNVVLSRLQSKATYAGGQLQDFWIRDTDTFVHEWVSQYIADATDRSFFDADAVEAVFERHMNGSNNASMLARITTLEYWLQNHLD</sequence>
<accession>A0ABD6CQN4</accession>
<evidence type="ECO:0000259" key="1">
    <source>
        <dbReference type="Pfam" id="PF00733"/>
    </source>
</evidence>
<gene>
    <name evidence="2" type="ORF">ACFSBX_14065</name>
</gene>
<comment type="caution">
    <text evidence="2">The sequence shown here is derived from an EMBL/GenBank/DDBJ whole genome shotgun (WGS) entry which is preliminary data.</text>
</comment>
<organism evidence="2 3">
    <name type="scientific">Halobellus rarus</name>
    <dbReference type="NCBI Taxonomy" id="1126237"/>
    <lineage>
        <taxon>Archaea</taxon>
        <taxon>Methanobacteriati</taxon>
        <taxon>Methanobacteriota</taxon>
        <taxon>Stenosarchaea group</taxon>
        <taxon>Halobacteria</taxon>
        <taxon>Halobacteriales</taxon>
        <taxon>Haloferacaceae</taxon>
        <taxon>Halobellus</taxon>
    </lineage>
</organism>
<dbReference type="InterPro" id="IPR029055">
    <property type="entry name" value="Ntn_hydrolases_N"/>
</dbReference>
<dbReference type="SUPFAM" id="SSF56235">
    <property type="entry name" value="N-terminal nucleophile aminohydrolases (Ntn hydrolases)"/>
    <property type="match status" value="1"/>
</dbReference>
<name>A0ABD6CQN4_9EURY</name>
<dbReference type="RefSeq" id="WP_256421137.1">
    <property type="nucleotide sequence ID" value="NZ_JANHDI010000006.1"/>
</dbReference>
<protein>
    <submittedName>
        <fullName evidence="2">Asparagine synthase-related protein</fullName>
    </submittedName>
</protein>
<evidence type="ECO:0000313" key="3">
    <source>
        <dbReference type="Proteomes" id="UP001597085"/>
    </source>
</evidence>
<dbReference type="Gene3D" id="3.60.20.10">
    <property type="entry name" value="Glutamine Phosphoribosylpyrophosphate, subunit 1, domain 1"/>
    <property type="match status" value="1"/>
</dbReference>
<dbReference type="PANTHER" id="PTHR43284">
    <property type="entry name" value="ASPARAGINE SYNTHETASE (GLUTAMINE-HYDROLYZING)"/>
    <property type="match status" value="1"/>
</dbReference>
<proteinExistence type="predicted"/>
<dbReference type="AlphaFoldDB" id="A0ABD6CQN4"/>
<dbReference type="PANTHER" id="PTHR43284:SF1">
    <property type="entry name" value="ASPARAGINE SYNTHETASE"/>
    <property type="match status" value="1"/>
</dbReference>
<feature type="domain" description="Asparagine synthetase" evidence="1">
    <location>
        <begin position="230"/>
        <end position="398"/>
    </location>
</feature>
<keyword evidence="3" id="KW-1185">Reference proteome</keyword>
<dbReference type="SUPFAM" id="SSF52402">
    <property type="entry name" value="Adenine nucleotide alpha hydrolases-like"/>
    <property type="match status" value="1"/>
</dbReference>
<dbReference type="InterPro" id="IPR051786">
    <property type="entry name" value="ASN_synthetase/amidase"/>
</dbReference>
<dbReference type="Proteomes" id="UP001597085">
    <property type="component" value="Unassembled WGS sequence"/>
</dbReference>
<reference evidence="2 3" key="1">
    <citation type="journal article" date="2019" name="Int. J. Syst. Evol. Microbiol.">
        <title>The Global Catalogue of Microorganisms (GCM) 10K type strain sequencing project: providing services to taxonomists for standard genome sequencing and annotation.</title>
        <authorList>
            <consortium name="The Broad Institute Genomics Platform"/>
            <consortium name="The Broad Institute Genome Sequencing Center for Infectious Disease"/>
            <person name="Wu L."/>
            <person name="Ma J."/>
        </authorList>
    </citation>
    <scope>NUCLEOTIDE SEQUENCE [LARGE SCALE GENOMIC DNA]</scope>
    <source>
        <strain evidence="2 3">CGMCC 1.12121</strain>
    </source>
</reference>
<dbReference type="InterPro" id="IPR014729">
    <property type="entry name" value="Rossmann-like_a/b/a_fold"/>
</dbReference>
<evidence type="ECO:0000313" key="2">
    <source>
        <dbReference type="EMBL" id="MFD1600085.1"/>
    </source>
</evidence>
<dbReference type="Gene3D" id="3.40.50.620">
    <property type="entry name" value="HUPs"/>
    <property type="match status" value="1"/>
</dbReference>
<dbReference type="Pfam" id="PF00733">
    <property type="entry name" value="Asn_synthase"/>
    <property type="match status" value="1"/>
</dbReference>
<dbReference type="InterPro" id="IPR001962">
    <property type="entry name" value="Asn_synthase"/>
</dbReference>
<dbReference type="EMBL" id="JBHUDK010000012">
    <property type="protein sequence ID" value="MFD1600085.1"/>
    <property type="molecule type" value="Genomic_DNA"/>
</dbReference>